<dbReference type="AlphaFoldDB" id="A0A081RPE5"/>
<name>A0A081RPE5_9ARCH</name>
<evidence type="ECO:0000313" key="1">
    <source>
        <dbReference type="EMBL" id="KEQ57068.1"/>
    </source>
</evidence>
<accession>A0A081RPE5</accession>
<comment type="caution">
    <text evidence="1">The sequence shown here is derived from an EMBL/GenBank/DDBJ whole genome shotgun (WGS) entry which is preliminary data.</text>
</comment>
<gene>
    <name evidence="1" type="ORF">AAA799N04_00466</name>
</gene>
<proteinExistence type="predicted"/>
<sequence length="117" mass="13991">MDHVLYFEGDSEKISWKIETGGSIAEQNREHVQKYKNKVTNLQSKYIALHVGLFWAIGVFIIKNEDCINVKCDEKAMFEHFKFNKEINDEFIKNRMRFIKQLISQRKLKMEFELIES</sequence>
<dbReference type="Proteomes" id="UP000028059">
    <property type="component" value="Unassembled WGS sequence"/>
</dbReference>
<evidence type="ECO:0000313" key="2">
    <source>
        <dbReference type="Proteomes" id="UP000028059"/>
    </source>
</evidence>
<keyword evidence="2" id="KW-1185">Reference proteome</keyword>
<dbReference type="PATRIC" id="fig|1502293.3.peg.441"/>
<organism evidence="1 2">
    <name type="scientific">Marine Group I thaumarchaeote SCGC AAA799-N04</name>
    <dbReference type="NCBI Taxonomy" id="1502293"/>
    <lineage>
        <taxon>Archaea</taxon>
        <taxon>Nitrososphaerota</taxon>
        <taxon>Marine Group I</taxon>
    </lineage>
</organism>
<reference evidence="1 2" key="1">
    <citation type="submission" date="2014-06" db="EMBL/GenBank/DDBJ databases">
        <authorList>
            <person name="Ngugi D.K."/>
            <person name="Blom J."/>
            <person name="Alam I."/>
            <person name="Rashid M."/>
            <person name="Ba Alawi W."/>
            <person name="Zhang G."/>
            <person name="Hikmawan T."/>
            <person name="Guan Y."/>
            <person name="Antunes A."/>
            <person name="Siam R."/>
            <person name="ElDorry H."/>
            <person name="Bajic V."/>
            <person name="Stingl U."/>
        </authorList>
    </citation>
    <scope>NUCLEOTIDE SEQUENCE [LARGE SCALE GENOMIC DNA]</scope>
    <source>
        <strain evidence="1">SCGC AAA799-N04</strain>
    </source>
</reference>
<dbReference type="EMBL" id="JOKN01000005">
    <property type="protein sequence ID" value="KEQ57068.1"/>
    <property type="molecule type" value="Genomic_DNA"/>
</dbReference>
<protein>
    <submittedName>
        <fullName evidence="1">Uncharacterized protein</fullName>
    </submittedName>
</protein>